<name>A0A368ZN26_9GAMM</name>
<evidence type="ECO:0000259" key="3">
    <source>
        <dbReference type="Pfam" id="PF08338"/>
    </source>
</evidence>
<evidence type="ECO:0000313" key="4">
    <source>
        <dbReference type="EMBL" id="RCW94401.1"/>
    </source>
</evidence>
<dbReference type="RefSeq" id="WP_114413578.1">
    <property type="nucleotide sequence ID" value="NZ_QPJQ01000046.1"/>
</dbReference>
<gene>
    <name evidence="4" type="ORF">DFP77_14618</name>
</gene>
<feature type="domain" description="NAD-dependent epimerase/dehydratase" evidence="2">
    <location>
        <begin position="3"/>
        <end position="215"/>
    </location>
</feature>
<evidence type="ECO:0000259" key="2">
    <source>
        <dbReference type="Pfam" id="PF01370"/>
    </source>
</evidence>
<dbReference type="Pfam" id="PF08338">
    <property type="entry name" value="DUF1731"/>
    <property type="match status" value="1"/>
</dbReference>
<dbReference type="InterPro" id="IPR010099">
    <property type="entry name" value="SDR39U1"/>
</dbReference>
<dbReference type="EMBL" id="QPJQ01000046">
    <property type="protein sequence ID" value="RCW94401.1"/>
    <property type="molecule type" value="Genomic_DNA"/>
</dbReference>
<accession>A0A368ZN26</accession>
<proteinExistence type="inferred from homology"/>
<dbReference type="PANTHER" id="PTHR11092">
    <property type="entry name" value="SUGAR NUCLEOTIDE EPIMERASE RELATED"/>
    <property type="match status" value="1"/>
</dbReference>
<comment type="similarity">
    <text evidence="1">Belongs to the NAD(P)-dependent epimerase/dehydratase family. SDR39U1 subfamily.</text>
</comment>
<dbReference type="SUPFAM" id="SSF51735">
    <property type="entry name" value="NAD(P)-binding Rossmann-fold domains"/>
    <property type="match status" value="1"/>
</dbReference>
<dbReference type="NCBIfam" id="TIGR01777">
    <property type="entry name" value="yfcH"/>
    <property type="match status" value="1"/>
</dbReference>
<organism evidence="4 5">
    <name type="scientific">Marinomonas foliarum</name>
    <dbReference type="NCBI Taxonomy" id="491950"/>
    <lineage>
        <taxon>Bacteria</taxon>
        <taxon>Pseudomonadati</taxon>
        <taxon>Pseudomonadota</taxon>
        <taxon>Gammaproteobacteria</taxon>
        <taxon>Oceanospirillales</taxon>
        <taxon>Oceanospirillaceae</taxon>
        <taxon>Marinomonas</taxon>
    </lineage>
</organism>
<evidence type="ECO:0008006" key="6">
    <source>
        <dbReference type="Google" id="ProtNLM"/>
    </source>
</evidence>
<evidence type="ECO:0000313" key="5">
    <source>
        <dbReference type="Proteomes" id="UP000253506"/>
    </source>
</evidence>
<dbReference type="Gene3D" id="3.40.50.720">
    <property type="entry name" value="NAD(P)-binding Rossmann-like Domain"/>
    <property type="match status" value="1"/>
</dbReference>
<feature type="domain" description="DUF1731" evidence="3">
    <location>
        <begin position="243"/>
        <end position="289"/>
    </location>
</feature>
<sequence>MRILLSGATGFIGRSLLSTLLHESHQIYALVRMNSQQLDPRIIQVSIDDLKLIDECFDVFINLAGENIANKPWTKKRKRALFESRVTLTNSVKSALQQPPKTLISMSAVGFYGAETDGTFYENTPPGPGFAHDLCAAWEHSADSFSSQQTRVVIYRLGVVLGVGGALEKMRLPFKLGLGGPIAGGKQWFPWIHIDDVLQAICFAMNDNSYSGTYNLVAPQFIEQKYFAKAYGLSLKRPAFLPMPKWLLDLMLGEMASLLTKGARIVPHRLEQKGFEFKFDDVEGALSDIALRY</sequence>
<dbReference type="PANTHER" id="PTHR11092:SF0">
    <property type="entry name" value="EPIMERASE FAMILY PROTEIN SDR39U1"/>
    <property type="match status" value="1"/>
</dbReference>
<reference evidence="4 5" key="1">
    <citation type="submission" date="2018-07" db="EMBL/GenBank/DDBJ databases">
        <title>Genomic Encyclopedia of Type Strains, Phase III (KMG-III): the genomes of soil and plant-associated and newly described type strains.</title>
        <authorList>
            <person name="Whitman W."/>
        </authorList>
    </citation>
    <scope>NUCLEOTIDE SEQUENCE [LARGE SCALE GENOMIC DNA]</scope>
    <source>
        <strain evidence="4 5">CECT 7731</strain>
    </source>
</reference>
<dbReference type="OrthoDB" id="9801773at2"/>
<protein>
    <recommendedName>
        <fullName evidence="6">TIGR01777 family protein</fullName>
    </recommendedName>
</protein>
<evidence type="ECO:0000256" key="1">
    <source>
        <dbReference type="ARBA" id="ARBA00009353"/>
    </source>
</evidence>
<comment type="caution">
    <text evidence="4">The sequence shown here is derived from an EMBL/GenBank/DDBJ whole genome shotgun (WGS) entry which is preliminary data.</text>
</comment>
<dbReference type="Proteomes" id="UP000253506">
    <property type="component" value="Unassembled WGS sequence"/>
</dbReference>
<dbReference type="Pfam" id="PF01370">
    <property type="entry name" value="Epimerase"/>
    <property type="match status" value="1"/>
</dbReference>
<dbReference type="InterPro" id="IPR013549">
    <property type="entry name" value="DUF1731"/>
</dbReference>
<dbReference type="InterPro" id="IPR001509">
    <property type="entry name" value="Epimerase_deHydtase"/>
</dbReference>
<dbReference type="InterPro" id="IPR036291">
    <property type="entry name" value="NAD(P)-bd_dom_sf"/>
</dbReference>
<dbReference type="AlphaFoldDB" id="A0A368ZN26"/>